<accession>A0A1M5NEB1</accession>
<protein>
    <recommendedName>
        <fullName evidence="5">DUF1329 domain-containing protein</fullName>
    </recommendedName>
</protein>
<evidence type="ECO:0000256" key="1">
    <source>
        <dbReference type="SAM" id="MobiDB-lite"/>
    </source>
</evidence>
<dbReference type="InterPro" id="IPR010752">
    <property type="entry name" value="DUF1329"/>
</dbReference>
<feature type="signal peptide" evidence="2">
    <location>
        <begin position="1"/>
        <end position="27"/>
    </location>
</feature>
<keyword evidence="2" id="KW-0732">Signal</keyword>
<dbReference type="Pfam" id="PF07044">
    <property type="entry name" value="DUF1329"/>
    <property type="match status" value="1"/>
</dbReference>
<keyword evidence="4" id="KW-1185">Reference proteome</keyword>
<evidence type="ECO:0000256" key="2">
    <source>
        <dbReference type="SAM" id="SignalP"/>
    </source>
</evidence>
<dbReference type="RefSeq" id="WP_072896720.1">
    <property type="nucleotide sequence ID" value="NZ_FQWZ01000003.1"/>
</dbReference>
<dbReference type="AlphaFoldDB" id="A0A1M5NEB1"/>
<evidence type="ECO:0000313" key="3">
    <source>
        <dbReference type="EMBL" id="SHG87529.1"/>
    </source>
</evidence>
<evidence type="ECO:0008006" key="5">
    <source>
        <dbReference type="Google" id="ProtNLM"/>
    </source>
</evidence>
<dbReference type="EMBL" id="FQWZ01000003">
    <property type="protein sequence ID" value="SHG87529.1"/>
    <property type="molecule type" value="Genomic_DNA"/>
</dbReference>
<dbReference type="Gene3D" id="2.50.20.10">
    <property type="entry name" value="Lipoprotein localisation LolA/LolB/LppX"/>
    <property type="match status" value="1"/>
</dbReference>
<sequence length="457" mass="51281">MKPKSIRAASALLAGITLAFAPMAAMAAVSEAEAAKLGKELTPVGAERAGNKDGTIPAWAPEAKRGAPKGEYPNNAKIDGEKPLYSITAANMAQYADKLTEGHKELLKRYPASYKLNVYPSHRFANFPQKVLDETVKNATRAKLDGVDNASGALIGFPFPIPKTGAEPVWNHRVKFRGSDIRRFNNQMIVQPDGRFALTKIVEDVTFSYANIESPNAPELKPGADFLRYLSETLSPPRIAGTTILVHEKAGFGPEGRAAWLYAPALKRIRRAPAVCCDNPYEGTDGHQFYDQVDMYNGVLERFTWKLLGKREIYIPYNSNKIAGPSVKYADMARPNHMNVDLPRYELHRVWVVEAENKPELRHTFKQRRLYIDEDTWNVVAIDNYDQQGKLMQFQEGHLVTYYNILSHTTQPEVIYHLNSGRYFITAMTNEDQPYDTTVSYPGTFFDANNVQSRASK</sequence>
<dbReference type="Proteomes" id="UP000199758">
    <property type="component" value="Unassembled WGS sequence"/>
</dbReference>
<dbReference type="STRING" id="490188.SAMN04488068_1794"/>
<proteinExistence type="predicted"/>
<dbReference type="CDD" id="cd16329">
    <property type="entry name" value="LolA_like"/>
    <property type="match status" value="1"/>
</dbReference>
<reference evidence="3 4" key="1">
    <citation type="submission" date="2016-11" db="EMBL/GenBank/DDBJ databases">
        <authorList>
            <person name="Jaros S."/>
            <person name="Januszkiewicz K."/>
            <person name="Wedrychowicz H."/>
        </authorList>
    </citation>
    <scope>NUCLEOTIDE SEQUENCE [LARGE SCALE GENOMIC DNA]</scope>
    <source>
        <strain evidence="3 4">CGMCC 1.7049</strain>
    </source>
</reference>
<name>A0A1M5NEB1_9GAMM</name>
<evidence type="ECO:0000313" key="4">
    <source>
        <dbReference type="Proteomes" id="UP000199758"/>
    </source>
</evidence>
<feature type="chain" id="PRO_5013359338" description="DUF1329 domain-containing protein" evidence="2">
    <location>
        <begin position="28"/>
        <end position="457"/>
    </location>
</feature>
<organism evidence="3 4">
    <name type="scientific">Hydrocarboniphaga daqingensis</name>
    <dbReference type="NCBI Taxonomy" id="490188"/>
    <lineage>
        <taxon>Bacteria</taxon>
        <taxon>Pseudomonadati</taxon>
        <taxon>Pseudomonadota</taxon>
        <taxon>Gammaproteobacteria</taxon>
        <taxon>Nevskiales</taxon>
        <taxon>Nevskiaceae</taxon>
        <taxon>Hydrocarboniphaga</taxon>
    </lineage>
</organism>
<feature type="region of interest" description="Disordered" evidence="1">
    <location>
        <begin position="45"/>
        <end position="75"/>
    </location>
</feature>
<gene>
    <name evidence="3" type="ORF">SAMN04488068_1794</name>
</gene>